<dbReference type="InterPro" id="IPR036856">
    <property type="entry name" value="Ald_Oxase/Xan_DH_a/b_sf"/>
</dbReference>
<gene>
    <name evidence="4" type="ORF">MNBD_PLANCTO02-1736</name>
</gene>
<dbReference type="SUPFAM" id="SSF56003">
    <property type="entry name" value="Molybdenum cofactor-binding domain"/>
    <property type="match status" value="1"/>
</dbReference>
<dbReference type="PANTHER" id="PTHR11908">
    <property type="entry name" value="XANTHINE DEHYDROGENASE"/>
    <property type="match status" value="1"/>
</dbReference>
<sequence>MATERKYTWKPRAENELIGHEIERVDGYVKSSGQAKYTADINTKKTLYAKLLTFKGGAAKIKHLDITAALKVKGVQAIEIIRNVGNELKWDGTPIVAVAAERIEQAADGVRAVKVEYERIEHFVDEANLKGAEAAKRTKNLGKSSIGDVNSALKKAKAVHNGHYGIHTITHMCLEPHGSHCEWVAADKLKAHLSTQNVSGTSGQFAGQLGIDAGNVEIICDYIGGGFGSKFQVDEWGIACAKMAKKTNRPVRLMLDRATELKIAGNRPSGFADVTIAADATGNIIAFESSHWGTSGVNGGTISLNKMPYVFKFENRTRRATGIRTNTGPQRSWRAPNDPQACALSQTAMDDVAAKLGMDCYDLFVKNLDKTPRPEVYAAQMKRAAELIGWKEKWHLRGKGKENGAIKQGLGMALHSWRGRAHPANTLLKVHPNGTVETFGGSQDIGTGTRTVIAITVAETFGLPISGVTVNIGNNKYPRSGPSGGSTTAGGVSGPNRRAALDALWMIFDLVAKKYKVDAATLTAKGGEILSKGKAVCRWKEATALIGKKPLEVEGKGPSKKDGLTSEGVAGVQMADVSVDVETGKIKINKYVCVQDCGLVVDMLTAKSQVYGGMSMCIAYALSEERIMDNKTGRFINADLENYKLPRIGDMGQLIAEMYQPDSEYERGVIGLGEPPVISGGAAISNAVANAIGVRVPVLPMTPKRVLDALKKAKEEAEGTKKK</sequence>
<keyword evidence="2 4" id="KW-0560">Oxidoreductase</keyword>
<dbReference type="AlphaFoldDB" id="A0A3B1DJF2"/>
<evidence type="ECO:0000256" key="1">
    <source>
        <dbReference type="ARBA" id="ARBA00022505"/>
    </source>
</evidence>
<dbReference type="GO" id="GO:0005506">
    <property type="term" value="F:iron ion binding"/>
    <property type="evidence" value="ECO:0007669"/>
    <property type="project" value="InterPro"/>
</dbReference>
<dbReference type="Pfam" id="PF20256">
    <property type="entry name" value="MoCoBD_2"/>
    <property type="match status" value="1"/>
</dbReference>
<organism evidence="4">
    <name type="scientific">hydrothermal vent metagenome</name>
    <dbReference type="NCBI Taxonomy" id="652676"/>
    <lineage>
        <taxon>unclassified sequences</taxon>
        <taxon>metagenomes</taxon>
        <taxon>ecological metagenomes</taxon>
    </lineage>
</organism>
<dbReference type="GO" id="GO:0004854">
    <property type="term" value="F:xanthine dehydrogenase activity"/>
    <property type="evidence" value="ECO:0007669"/>
    <property type="project" value="UniProtKB-EC"/>
</dbReference>
<dbReference type="Gene3D" id="3.90.1170.50">
    <property type="entry name" value="Aldehyde oxidase/xanthine dehydrogenase, a/b hammerhead"/>
    <property type="match status" value="1"/>
</dbReference>
<dbReference type="InterPro" id="IPR016208">
    <property type="entry name" value="Ald_Oxase/xanthine_DH-like"/>
</dbReference>
<name>A0A3B1DJF2_9ZZZZ</name>
<accession>A0A3B1DJF2</accession>
<dbReference type="InterPro" id="IPR046867">
    <property type="entry name" value="AldOxase/xan_DH_MoCoBD2"/>
</dbReference>
<feature type="domain" description="Aldehyde oxidase/xanthine dehydrogenase a/b hammerhead" evidence="3">
    <location>
        <begin position="32"/>
        <end position="121"/>
    </location>
</feature>
<proteinExistence type="predicted"/>
<reference evidence="4" key="1">
    <citation type="submission" date="2018-06" db="EMBL/GenBank/DDBJ databases">
        <authorList>
            <person name="Zhirakovskaya E."/>
        </authorList>
    </citation>
    <scope>NUCLEOTIDE SEQUENCE</scope>
</reference>
<dbReference type="Pfam" id="PF02738">
    <property type="entry name" value="MoCoBD_1"/>
    <property type="match status" value="1"/>
</dbReference>
<dbReference type="EMBL" id="UOGL01000287">
    <property type="protein sequence ID" value="VAX39041.1"/>
    <property type="molecule type" value="Genomic_DNA"/>
</dbReference>
<dbReference type="EC" id="1.17.1.4" evidence="4"/>
<evidence type="ECO:0000313" key="4">
    <source>
        <dbReference type="EMBL" id="VAX39041.1"/>
    </source>
</evidence>
<dbReference type="InterPro" id="IPR008274">
    <property type="entry name" value="AldOxase/xan_DH_MoCoBD1"/>
</dbReference>
<evidence type="ECO:0000256" key="2">
    <source>
        <dbReference type="ARBA" id="ARBA00023002"/>
    </source>
</evidence>
<evidence type="ECO:0000259" key="3">
    <source>
        <dbReference type="SMART" id="SM01008"/>
    </source>
</evidence>
<dbReference type="InterPro" id="IPR000674">
    <property type="entry name" value="Ald_Oxase/Xan_DH_a/b"/>
</dbReference>
<dbReference type="SMART" id="SM01008">
    <property type="entry name" value="Ald_Xan_dh_C"/>
    <property type="match status" value="1"/>
</dbReference>
<dbReference type="PANTHER" id="PTHR11908:SF132">
    <property type="entry name" value="ALDEHYDE OXIDASE 1-RELATED"/>
    <property type="match status" value="1"/>
</dbReference>
<dbReference type="Gene3D" id="3.30.365.10">
    <property type="entry name" value="Aldehyde oxidase/xanthine dehydrogenase, molybdopterin binding domain"/>
    <property type="match status" value="4"/>
</dbReference>
<protein>
    <submittedName>
        <fullName evidence="4">Xanthine dehydrogenase, molybdenum binding subunit</fullName>
        <ecNumber evidence="4">1.17.1.4</ecNumber>
    </submittedName>
</protein>
<dbReference type="InterPro" id="IPR037165">
    <property type="entry name" value="AldOxase/xan_DH_Mopterin-bd_sf"/>
</dbReference>
<dbReference type="SUPFAM" id="SSF54665">
    <property type="entry name" value="CO dehydrogenase molybdoprotein N-domain-like"/>
    <property type="match status" value="1"/>
</dbReference>
<keyword evidence="1" id="KW-0500">Molybdenum</keyword>